<gene>
    <name evidence="1" type="ORF">FHR80_002395</name>
</gene>
<reference evidence="1 2" key="2">
    <citation type="submission" date="2020-08" db="EMBL/GenBank/DDBJ databases">
        <authorList>
            <person name="Partida-Martinez L."/>
            <person name="Huntemann M."/>
            <person name="Clum A."/>
            <person name="Wang J."/>
            <person name="Palaniappan K."/>
            <person name="Ritter S."/>
            <person name="Chen I.-M."/>
            <person name="Stamatis D."/>
            <person name="Reddy T."/>
            <person name="O'Malley R."/>
            <person name="Daum C."/>
            <person name="Shapiro N."/>
            <person name="Ivanova N."/>
            <person name="Kyrpides N."/>
            <person name="Woyke T."/>
        </authorList>
    </citation>
    <scope>NUCLEOTIDE SEQUENCE [LARGE SCALE GENOMIC DNA]</scope>
    <source>
        <strain evidence="1 2">RAS26</strain>
    </source>
</reference>
<dbReference type="EMBL" id="JACHVX010000003">
    <property type="protein sequence ID" value="MBB2923470.1"/>
    <property type="molecule type" value="Genomic_DNA"/>
</dbReference>
<protein>
    <submittedName>
        <fullName evidence="1">Uncharacterized protein</fullName>
    </submittedName>
</protein>
<dbReference type="Proteomes" id="UP000518206">
    <property type="component" value="Unassembled WGS sequence"/>
</dbReference>
<name>A0A7W4YB36_9CELL</name>
<organism evidence="1 2">
    <name type="scientific">Cellulomonas cellasea</name>
    <dbReference type="NCBI Taxonomy" id="43670"/>
    <lineage>
        <taxon>Bacteria</taxon>
        <taxon>Bacillati</taxon>
        <taxon>Actinomycetota</taxon>
        <taxon>Actinomycetes</taxon>
        <taxon>Micrococcales</taxon>
        <taxon>Cellulomonadaceae</taxon>
        <taxon>Cellulomonas</taxon>
    </lineage>
</organism>
<dbReference type="RefSeq" id="WP_183296303.1">
    <property type="nucleotide sequence ID" value="NZ_JACHVX010000003.1"/>
</dbReference>
<proteinExistence type="predicted"/>
<reference evidence="1 2" key="1">
    <citation type="submission" date="2020-08" db="EMBL/GenBank/DDBJ databases">
        <title>The Agave Microbiome: Exploring the role of microbial communities in plant adaptations to desert environments.</title>
        <authorList>
            <person name="Partida-Martinez L.P."/>
        </authorList>
    </citation>
    <scope>NUCLEOTIDE SEQUENCE [LARGE SCALE GENOMIC DNA]</scope>
    <source>
        <strain evidence="1 2">RAS26</strain>
    </source>
</reference>
<sequence>MVNRLSFAPGESPEHGVHFWEPVVDGRPLRHILYGTPPNGSVEPEVLDPVPVLVHDWPVGMTDDVLVLLGERPPELASGRVPIFVCGACGDLGCGAITAAVEWTADTVVWRDFGWDVNYETEDDDDEILFAGPLVFARTQYEAELRRFVDTFRDVRASLPPRRILPSPEDRRRRSVRGWWPFT</sequence>
<comment type="caution">
    <text evidence="1">The sequence shown here is derived from an EMBL/GenBank/DDBJ whole genome shotgun (WGS) entry which is preliminary data.</text>
</comment>
<accession>A0A7W4YB36</accession>
<dbReference type="AlphaFoldDB" id="A0A7W4YB36"/>
<evidence type="ECO:0000313" key="1">
    <source>
        <dbReference type="EMBL" id="MBB2923470.1"/>
    </source>
</evidence>
<evidence type="ECO:0000313" key="2">
    <source>
        <dbReference type="Proteomes" id="UP000518206"/>
    </source>
</evidence>